<evidence type="ECO:0000313" key="3">
    <source>
        <dbReference type="EMBL" id="MBO8480329.1"/>
    </source>
</evidence>
<dbReference type="Pfam" id="PF17127">
    <property type="entry name" value="DUF5106"/>
    <property type="match status" value="1"/>
</dbReference>
<protein>
    <submittedName>
        <fullName evidence="3">DUF5106 domain-containing protein</fullName>
    </submittedName>
</protein>
<dbReference type="AlphaFoldDB" id="A0A9D9IWR0"/>
<organism evidence="3 4">
    <name type="scientific">Candidatus Cryptobacteroides avistercoris</name>
    <dbReference type="NCBI Taxonomy" id="2840758"/>
    <lineage>
        <taxon>Bacteria</taxon>
        <taxon>Pseudomonadati</taxon>
        <taxon>Bacteroidota</taxon>
        <taxon>Bacteroidia</taxon>
        <taxon>Bacteroidales</taxon>
        <taxon>Candidatus Cryptobacteroides</taxon>
    </lineage>
</organism>
<feature type="domain" description="Thioredoxin" evidence="2">
    <location>
        <begin position="176"/>
        <end position="319"/>
    </location>
</feature>
<dbReference type="InterPro" id="IPR036249">
    <property type="entry name" value="Thioredoxin-like_sf"/>
</dbReference>
<dbReference type="InterPro" id="IPR013766">
    <property type="entry name" value="Thioredoxin_domain"/>
</dbReference>
<sequence>MKRFLAAMCCVLLLASCRGRNSAPETVRRAFPLPEVPTMISSMQERQEYLGEHYWDRFFEGDWVTDSAAVLGVEDPEVEKNMSTFILILQGLPMDRAQADMARLFRQIEDKQAADTSSLVYLRMTELVSKYLYDPNSPLRSEDFYLPFVEGLAKSRFTDDARRPGYEFELRMCSLNPYGSKAPDFGFEDAAGRRSDLYSVEADYTMLFFSNPGCHYCQEIIETIGGRPYVDDLIADGALAIVNIYIDGEVDKWREYVGMYPDNWVNAYDYAQRINDEQLYFVRAIPSLYLLDSDKKIIFKDAPLERVLQFFDNLVNYGR</sequence>
<dbReference type="EMBL" id="JADILW010000066">
    <property type="protein sequence ID" value="MBO8480329.1"/>
    <property type="molecule type" value="Genomic_DNA"/>
</dbReference>
<evidence type="ECO:0000313" key="4">
    <source>
        <dbReference type="Proteomes" id="UP000823769"/>
    </source>
</evidence>
<dbReference type="PROSITE" id="PS51352">
    <property type="entry name" value="THIOREDOXIN_2"/>
    <property type="match status" value="1"/>
</dbReference>
<evidence type="ECO:0000256" key="1">
    <source>
        <dbReference type="SAM" id="SignalP"/>
    </source>
</evidence>
<proteinExistence type="predicted"/>
<comment type="caution">
    <text evidence="3">The sequence shown here is derived from an EMBL/GenBank/DDBJ whole genome shotgun (WGS) entry which is preliminary data.</text>
</comment>
<gene>
    <name evidence="3" type="ORF">IAB76_04365</name>
</gene>
<dbReference type="Gene3D" id="3.40.30.10">
    <property type="entry name" value="Glutaredoxin"/>
    <property type="match status" value="1"/>
</dbReference>
<dbReference type="SUPFAM" id="SSF52833">
    <property type="entry name" value="Thioredoxin-like"/>
    <property type="match status" value="1"/>
</dbReference>
<accession>A0A9D9IWR0</accession>
<keyword evidence="1" id="KW-0732">Signal</keyword>
<name>A0A9D9IWR0_9BACT</name>
<feature type="chain" id="PRO_5039226317" evidence="1">
    <location>
        <begin position="23"/>
        <end position="319"/>
    </location>
</feature>
<dbReference type="Proteomes" id="UP000823769">
    <property type="component" value="Unassembled WGS sequence"/>
</dbReference>
<dbReference type="InterPro" id="IPR033395">
    <property type="entry name" value="DUF5106"/>
</dbReference>
<dbReference type="PROSITE" id="PS51257">
    <property type="entry name" value="PROKAR_LIPOPROTEIN"/>
    <property type="match status" value="1"/>
</dbReference>
<evidence type="ECO:0000259" key="2">
    <source>
        <dbReference type="PROSITE" id="PS51352"/>
    </source>
</evidence>
<reference evidence="3" key="1">
    <citation type="submission" date="2020-10" db="EMBL/GenBank/DDBJ databases">
        <authorList>
            <person name="Gilroy R."/>
        </authorList>
    </citation>
    <scope>NUCLEOTIDE SEQUENCE</scope>
    <source>
        <strain evidence="3">B3-1481</strain>
    </source>
</reference>
<reference evidence="3" key="2">
    <citation type="journal article" date="2021" name="PeerJ">
        <title>Extensive microbial diversity within the chicken gut microbiome revealed by metagenomics and culture.</title>
        <authorList>
            <person name="Gilroy R."/>
            <person name="Ravi A."/>
            <person name="Getino M."/>
            <person name="Pursley I."/>
            <person name="Horton D.L."/>
            <person name="Alikhan N.F."/>
            <person name="Baker D."/>
            <person name="Gharbi K."/>
            <person name="Hall N."/>
            <person name="Watson M."/>
            <person name="Adriaenssens E.M."/>
            <person name="Foster-Nyarko E."/>
            <person name="Jarju S."/>
            <person name="Secka A."/>
            <person name="Antonio M."/>
            <person name="Oren A."/>
            <person name="Chaudhuri R.R."/>
            <person name="La Ragione R."/>
            <person name="Hildebrand F."/>
            <person name="Pallen M.J."/>
        </authorList>
    </citation>
    <scope>NUCLEOTIDE SEQUENCE</scope>
    <source>
        <strain evidence="3">B3-1481</strain>
    </source>
</reference>
<feature type="signal peptide" evidence="1">
    <location>
        <begin position="1"/>
        <end position="22"/>
    </location>
</feature>